<evidence type="ECO:0000313" key="10">
    <source>
        <dbReference type="Proteomes" id="UP000250140"/>
    </source>
</evidence>
<comment type="catalytic activity">
    <reaction evidence="6 7">
        <text>L-aspartate + ATP = 4-phospho-L-aspartate + ADP</text>
        <dbReference type="Rhea" id="RHEA:23776"/>
        <dbReference type="ChEBI" id="CHEBI:29991"/>
        <dbReference type="ChEBI" id="CHEBI:30616"/>
        <dbReference type="ChEBI" id="CHEBI:57535"/>
        <dbReference type="ChEBI" id="CHEBI:456216"/>
        <dbReference type="EC" id="2.7.2.4"/>
    </reaction>
</comment>
<dbReference type="EC" id="2.7.2.4" evidence="7"/>
<keyword evidence="3" id="KW-0547">Nucleotide-binding</keyword>
<feature type="domain" description="ACT" evidence="8">
    <location>
        <begin position="488"/>
        <end position="551"/>
    </location>
</feature>
<dbReference type="Gene3D" id="3.30.70.260">
    <property type="match status" value="2"/>
</dbReference>
<sequence length="551" mass="60516">MDSPMVRRERPSLEASNFINGILGNRTIIDSRPHMLERNLPGGGNWVVQKFGGTSVGKFPVKIADIVLAGLKPGHRIAVVCSARSSTTKSEGTTTRLVRAAHNVLDTHSGEFRDIVQTIRLDHLQAGKDACSVWGNNNNDVFTMYSQNVNAACQNLLKILEAARFLRAVTDQTEDMVISVGEKLSCLYMTALLQARGVQAVYVDLSETITFEIGKGLDEQFYLRLGEAIAERVFALGPDIVPVITGYFGPVPGGLLKQIGRGYTDLCAALTAVGLKARELQVWKEVDGIFTADPRKVPSARLLDSVTPSEAAELTFYGSEVIHPFTMGQVIKASIPICIKNVMNPRNQGTIILPDPHEDDPAIPRPGFFRNRSHSYGLNRYQKQPKRPTAVTIKRGITVLNIHSKKRTRAYGFLMSIFRILEHHHLSVDLISSSEVHVSMALHSERAMLSGHGEERMHIESAALQGAVDDLSQWGDVDLVPDMAIISLVGRQLKTTIGISGRFFSTLGENGINIEMISQGASEINISCAIEERDADRALNVVHADLFTFLE</sequence>
<dbReference type="Gene3D" id="3.40.1160.10">
    <property type="entry name" value="Acetylglutamate kinase-like"/>
    <property type="match status" value="1"/>
</dbReference>
<dbReference type="PANTHER" id="PTHR21499:SF59">
    <property type="entry name" value="ASPARTOKINASE"/>
    <property type="match status" value="1"/>
</dbReference>
<dbReference type="InterPro" id="IPR045865">
    <property type="entry name" value="ACT-like_dom_sf"/>
</dbReference>
<dbReference type="FunFam" id="3.30.70.260:FF:000033">
    <property type="entry name" value="Aspartokinase"/>
    <property type="match status" value="1"/>
</dbReference>
<dbReference type="GO" id="GO:0009090">
    <property type="term" value="P:homoserine biosynthetic process"/>
    <property type="evidence" value="ECO:0007669"/>
    <property type="project" value="TreeGrafter"/>
</dbReference>
<dbReference type="Pfam" id="PF22468">
    <property type="entry name" value="ACT_9"/>
    <property type="match status" value="1"/>
</dbReference>
<gene>
    <name evidence="9" type="ORF">AOQ84DRAFT_402987</name>
</gene>
<dbReference type="PROSITE" id="PS51671">
    <property type="entry name" value="ACT"/>
    <property type="match status" value="1"/>
</dbReference>
<organism evidence="9 10">
    <name type="scientific">Glonium stellatum</name>
    <dbReference type="NCBI Taxonomy" id="574774"/>
    <lineage>
        <taxon>Eukaryota</taxon>
        <taxon>Fungi</taxon>
        <taxon>Dikarya</taxon>
        <taxon>Ascomycota</taxon>
        <taxon>Pezizomycotina</taxon>
        <taxon>Dothideomycetes</taxon>
        <taxon>Pleosporomycetidae</taxon>
        <taxon>Gloniales</taxon>
        <taxon>Gloniaceae</taxon>
        <taxon>Glonium</taxon>
    </lineage>
</organism>
<dbReference type="PANTHER" id="PTHR21499">
    <property type="entry name" value="ASPARTATE KINASE"/>
    <property type="match status" value="1"/>
</dbReference>
<dbReference type="InterPro" id="IPR001341">
    <property type="entry name" value="Asp_kinase"/>
</dbReference>
<keyword evidence="10" id="KW-1185">Reference proteome</keyword>
<dbReference type="Pfam" id="PF00696">
    <property type="entry name" value="AA_kinase"/>
    <property type="match status" value="1"/>
</dbReference>
<dbReference type="SUPFAM" id="SSF55021">
    <property type="entry name" value="ACT-like"/>
    <property type="match status" value="2"/>
</dbReference>
<protein>
    <recommendedName>
        <fullName evidence="7">Aspartokinase</fullName>
        <ecNumber evidence="7">2.7.2.4</ecNumber>
    </recommendedName>
</protein>
<keyword evidence="2 7" id="KW-0808">Transferase</keyword>
<dbReference type="GO" id="GO:0005829">
    <property type="term" value="C:cytosol"/>
    <property type="evidence" value="ECO:0007669"/>
    <property type="project" value="TreeGrafter"/>
</dbReference>
<dbReference type="Proteomes" id="UP000250140">
    <property type="component" value="Unassembled WGS sequence"/>
</dbReference>
<dbReference type="InterPro" id="IPR002912">
    <property type="entry name" value="ACT_dom"/>
</dbReference>
<dbReference type="EMBL" id="KV748542">
    <property type="protein sequence ID" value="OCL14731.1"/>
    <property type="molecule type" value="Genomic_DNA"/>
</dbReference>
<evidence type="ECO:0000259" key="8">
    <source>
        <dbReference type="PROSITE" id="PS51671"/>
    </source>
</evidence>
<evidence type="ECO:0000256" key="4">
    <source>
        <dbReference type="ARBA" id="ARBA00022777"/>
    </source>
</evidence>
<evidence type="ECO:0000256" key="5">
    <source>
        <dbReference type="ARBA" id="ARBA00022840"/>
    </source>
</evidence>
<dbReference type="PROSITE" id="PS00324">
    <property type="entry name" value="ASPARTOKINASE"/>
    <property type="match status" value="1"/>
</dbReference>
<dbReference type="GO" id="GO:0009089">
    <property type="term" value="P:lysine biosynthetic process via diaminopimelate"/>
    <property type="evidence" value="ECO:0007669"/>
    <property type="project" value="TreeGrafter"/>
</dbReference>
<comment type="similarity">
    <text evidence="1 7">Belongs to the aspartokinase family.</text>
</comment>
<name>A0A8E2FCP5_9PEZI</name>
<proteinExistence type="inferred from homology"/>
<evidence type="ECO:0000256" key="1">
    <source>
        <dbReference type="ARBA" id="ARBA00010122"/>
    </source>
</evidence>
<dbReference type="InterPro" id="IPR001048">
    <property type="entry name" value="Asp/Glu/Uridylate_kinase"/>
</dbReference>
<keyword evidence="4 7" id="KW-0418">Kinase</keyword>
<evidence type="ECO:0000256" key="2">
    <source>
        <dbReference type="ARBA" id="ARBA00022679"/>
    </source>
</evidence>
<dbReference type="AlphaFoldDB" id="A0A8E2FCP5"/>
<evidence type="ECO:0000313" key="9">
    <source>
        <dbReference type="EMBL" id="OCL14731.1"/>
    </source>
</evidence>
<dbReference type="SUPFAM" id="SSF53633">
    <property type="entry name" value="Carbamate kinase-like"/>
    <property type="match status" value="1"/>
</dbReference>
<evidence type="ECO:0000256" key="7">
    <source>
        <dbReference type="RuleBase" id="RU003448"/>
    </source>
</evidence>
<dbReference type="GO" id="GO:0005524">
    <property type="term" value="F:ATP binding"/>
    <property type="evidence" value="ECO:0007669"/>
    <property type="project" value="UniProtKB-KW"/>
</dbReference>
<dbReference type="OrthoDB" id="4323675at2759"/>
<keyword evidence="5" id="KW-0067">ATP-binding</keyword>
<dbReference type="InterPro" id="IPR018042">
    <property type="entry name" value="Aspartate_kinase_CS"/>
</dbReference>
<reference evidence="9 10" key="1">
    <citation type="journal article" date="2016" name="Nat. Commun.">
        <title>Ectomycorrhizal ecology is imprinted in the genome of the dominant symbiotic fungus Cenococcum geophilum.</title>
        <authorList>
            <consortium name="DOE Joint Genome Institute"/>
            <person name="Peter M."/>
            <person name="Kohler A."/>
            <person name="Ohm R.A."/>
            <person name="Kuo A."/>
            <person name="Krutzmann J."/>
            <person name="Morin E."/>
            <person name="Arend M."/>
            <person name="Barry K.W."/>
            <person name="Binder M."/>
            <person name="Choi C."/>
            <person name="Clum A."/>
            <person name="Copeland A."/>
            <person name="Grisel N."/>
            <person name="Haridas S."/>
            <person name="Kipfer T."/>
            <person name="LaButti K."/>
            <person name="Lindquist E."/>
            <person name="Lipzen A."/>
            <person name="Maire R."/>
            <person name="Meier B."/>
            <person name="Mihaltcheva S."/>
            <person name="Molinier V."/>
            <person name="Murat C."/>
            <person name="Poggeler S."/>
            <person name="Quandt C.A."/>
            <person name="Sperisen C."/>
            <person name="Tritt A."/>
            <person name="Tisserant E."/>
            <person name="Crous P.W."/>
            <person name="Henrissat B."/>
            <person name="Nehls U."/>
            <person name="Egli S."/>
            <person name="Spatafora J.W."/>
            <person name="Grigoriev I.V."/>
            <person name="Martin F.M."/>
        </authorList>
    </citation>
    <scope>NUCLEOTIDE SEQUENCE [LARGE SCALE GENOMIC DNA]</scope>
    <source>
        <strain evidence="9 10">CBS 207.34</strain>
    </source>
</reference>
<dbReference type="NCBIfam" id="TIGR00657">
    <property type="entry name" value="asp_kinases"/>
    <property type="match status" value="1"/>
</dbReference>
<evidence type="ECO:0000256" key="6">
    <source>
        <dbReference type="ARBA" id="ARBA00047872"/>
    </source>
</evidence>
<dbReference type="InterPro" id="IPR054352">
    <property type="entry name" value="ACT_Aspartokinase"/>
</dbReference>
<dbReference type="InterPro" id="IPR036393">
    <property type="entry name" value="AceGlu_kinase-like_sf"/>
</dbReference>
<evidence type="ECO:0000256" key="3">
    <source>
        <dbReference type="ARBA" id="ARBA00022741"/>
    </source>
</evidence>
<accession>A0A8E2FCP5</accession>
<dbReference type="FunFam" id="3.40.1160.10:FF:000023">
    <property type="entry name" value="Probable aspartokinase"/>
    <property type="match status" value="1"/>
</dbReference>
<dbReference type="GO" id="GO:0004072">
    <property type="term" value="F:aspartate kinase activity"/>
    <property type="evidence" value="ECO:0007669"/>
    <property type="project" value="UniProtKB-EC"/>
</dbReference>